<dbReference type="InterPro" id="IPR051159">
    <property type="entry name" value="Hexapeptide_acetyltransf"/>
</dbReference>
<dbReference type="KEGG" id="lfv:LF543_00520"/>
<dbReference type="Proteomes" id="UP000327194">
    <property type="component" value="Chromosome"/>
</dbReference>
<dbReference type="Gene3D" id="2.160.10.10">
    <property type="entry name" value="Hexapeptide repeat proteins"/>
    <property type="match status" value="1"/>
</dbReference>
<proteinExistence type="inferred from homology"/>
<gene>
    <name evidence="4" type="ORF">LF543_00520</name>
</gene>
<dbReference type="SUPFAM" id="SSF51161">
    <property type="entry name" value="Trimeric LpxA-like enzymes"/>
    <property type="match status" value="1"/>
</dbReference>
<dbReference type="EMBL" id="CP045562">
    <property type="protein sequence ID" value="QFX92156.1"/>
    <property type="molecule type" value="Genomic_DNA"/>
</dbReference>
<protein>
    <submittedName>
        <fullName evidence="4">Sugar O-acetyltransferase</fullName>
    </submittedName>
</protein>
<evidence type="ECO:0000256" key="3">
    <source>
        <dbReference type="ARBA" id="ARBA00022737"/>
    </source>
</evidence>
<dbReference type="PROSITE" id="PS00101">
    <property type="entry name" value="HEXAPEP_TRANSFERASES"/>
    <property type="match status" value="1"/>
</dbReference>
<evidence type="ECO:0000313" key="5">
    <source>
        <dbReference type="Proteomes" id="UP000327194"/>
    </source>
</evidence>
<dbReference type="InterPro" id="IPR001451">
    <property type="entry name" value="Hexapep"/>
</dbReference>
<evidence type="ECO:0000256" key="2">
    <source>
        <dbReference type="ARBA" id="ARBA00022679"/>
    </source>
</evidence>
<dbReference type="PANTHER" id="PTHR23416:SF23">
    <property type="entry name" value="ACETYLTRANSFERASE C18B11.09C-RELATED"/>
    <property type="match status" value="1"/>
</dbReference>
<sequence>MDILERLLKGAHVSAADPGFEKVSAIIDKNSLLEQDLNCNRHTHAEQHQLLEKIMQQKIDPTTQVSLPFHTDFGPHIFLGKNCFINKNSMFVDLGGVYFGNHILVGPNVTFTSLNHTLDPTHRWDVNSASVHIEDNVWIGADVTILPGVTVGKNAVIGAGSVVTKDVKANTVVVGSPAHFLKAI</sequence>
<dbReference type="GO" id="GO:0008374">
    <property type="term" value="F:O-acyltransferase activity"/>
    <property type="evidence" value="ECO:0007669"/>
    <property type="project" value="TreeGrafter"/>
</dbReference>
<keyword evidence="2" id="KW-0808">Transferase</keyword>
<dbReference type="AlphaFoldDB" id="A0AAE6NZ66"/>
<keyword evidence="3" id="KW-0677">Repeat</keyword>
<reference evidence="4 5" key="1">
    <citation type="submission" date="2019-10" db="EMBL/GenBank/DDBJ databases">
        <title>Genome sequencing of Lactobacillus fructivorans.</title>
        <authorList>
            <person name="Kim K."/>
        </authorList>
    </citation>
    <scope>NUCLEOTIDE SEQUENCE [LARGE SCALE GENOMIC DNA]</scope>
    <source>
        <strain evidence="4 5">LF543</strain>
    </source>
</reference>
<dbReference type="InterPro" id="IPR011004">
    <property type="entry name" value="Trimer_LpxA-like_sf"/>
</dbReference>
<comment type="similarity">
    <text evidence="1">Belongs to the transferase hexapeptide repeat family.</text>
</comment>
<name>A0AAE6NZ66_9LACO</name>
<evidence type="ECO:0000313" key="4">
    <source>
        <dbReference type="EMBL" id="QFX92156.1"/>
    </source>
</evidence>
<evidence type="ECO:0000256" key="1">
    <source>
        <dbReference type="ARBA" id="ARBA00007274"/>
    </source>
</evidence>
<dbReference type="Pfam" id="PF00132">
    <property type="entry name" value="Hexapep"/>
    <property type="match status" value="1"/>
</dbReference>
<accession>A0AAE6NZ66</accession>
<dbReference type="InterPro" id="IPR018357">
    <property type="entry name" value="Hexapep_transf_CS"/>
</dbReference>
<dbReference type="RefSeq" id="WP_010022329.1">
    <property type="nucleotide sequence ID" value="NZ_AZDS01000002.1"/>
</dbReference>
<dbReference type="PANTHER" id="PTHR23416">
    <property type="entry name" value="SIALIC ACID SYNTHASE-RELATED"/>
    <property type="match status" value="1"/>
</dbReference>
<organism evidence="4 5">
    <name type="scientific">Fructilactobacillus fructivorans</name>
    <dbReference type="NCBI Taxonomy" id="1614"/>
    <lineage>
        <taxon>Bacteria</taxon>
        <taxon>Bacillati</taxon>
        <taxon>Bacillota</taxon>
        <taxon>Bacilli</taxon>
        <taxon>Lactobacillales</taxon>
        <taxon>Lactobacillaceae</taxon>
        <taxon>Fructilactobacillus</taxon>
    </lineage>
</organism>